<proteinExistence type="predicted"/>
<accession>A0A177N1P2</accession>
<dbReference type="GO" id="GO:0005509">
    <property type="term" value="F:calcium ion binding"/>
    <property type="evidence" value="ECO:0007669"/>
    <property type="project" value="InterPro"/>
</dbReference>
<dbReference type="InterPro" id="IPR018511">
    <property type="entry name" value="Hemolysin-typ_Ca-bd_CS"/>
</dbReference>
<comment type="subcellular location">
    <subcellularLocation>
        <location evidence="1">Secreted</location>
    </subcellularLocation>
</comment>
<dbReference type="RefSeq" id="WP_064031720.1">
    <property type="nucleotide sequence ID" value="NZ_LUUK01000230.1"/>
</dbReference>
<dbReference type="STRING" id="702114.A1355_15875"/>
<evidence type="ECO:0008006" key="6">
    <source>
        <dbReference type="Google" id="ProtNLM"/>
    </source>
</evidence>
<dbReference type="EMBL" id="LUUK01000230">
    <property type="protein sequence ID" value="OAI11574.1"/>
    <property type="molecule type" value="Genomic_DNA"/>
</dbReference>
<organism evidence="4 5">
    <name type="scientific">Methylomonas koyamae</name>
    <dbReference type="NCBI Taxonomy" id="702114"/>
    <lineage>
        <taxon>Bacteria</taxon>
        <taxon>Pseudomonadati</taxon>
        <taxon>Pseudomonadota</taxon>
        <taxon>Gammaproteobacteria</taxon>
        <taxon>Methylococcales</taxon>
        <taxon>Methylococcaceae</taxon>
        <taxon>Methylomonas</taxon>
    </lineage>
</organism>
<evidence type="ECO:0000256" key="2">
    <source>
        <dbReference type="ARBA" id="ARBA00022525"/>
    </source>
</evidence>
<gene>
    <name evidence="4" type="ORF">A1355_15875</name>
</gene>
<dbReference type="InterPro" id="IPR011049">
    <property type="entry name" value="Serralysin-like_metalloprot_C"/>
</dbReference>
<evidence type="ECO:0000256" key="3">
    <source>
        <dbReference type="ARBA" id="ARBA00022837"/>
    </source>
</evidence>
<sequence>MSSNYDNDQSTSALTELQDSGLVDGAFLSALDRERGDTLSVIVDPETSLVDQIPSGSDVVWIQGGGDFSLDGLSRSVIRDMNALIFSTQTNVTLDLSSLFRGSVIFGAGDDFLTYSGRIAQNVQGGDGNDSVIGGTGSDTVKGGAGEDSVVSGNGKDIIDAGDGDDTVDSGTGNDSILCGAGNDSITAGTGNDTIVTGLGDDTIVSGTGKDSIIGSSGNNYLDGGSGNDKITGGGGNDVLIGGDGNDSIISGTGNDTIFGGAGTDTITVGDGSDIVDAGTGNDKIVVQSSEINDDSTTITIDGGAGRDVLDLFGVHITSGSVDTAANTATVVLADGTTLDISNVERFIGNFDSDAHAENISLTGLGNFLDSL</sequence>
<dbReference type="InterPro" id="IPR050557">
    <property type="entry name" value="RTX_toxin/Mannuronan_C5-epim"/>
</dbReference>
<dbReference type="Pfam" id="PF00353">
    <property type="entry name" value="HemolysinCabind"/>
    <property type="match status" value="5"/>
</dbReference>
<dbReference type="InterPro" id="IPR001343">
    <property type="entry name" value="Hemolysn_Ca-bd"/>
</dbReference>
<dbReference type="AlphaFoldDB" id="A0A177N1P2"/>
<keyword evidence="2" id="KW-0964">Secreted</keyword>
<dbReference type="SUPFAM" id="SSF51120">
    <property type="entry name" value="beta-Roll"/>
    <property type="match status" value="2"/>
</dbReference>
<dbReference type="OrthoDB" id="418664at2"/>
<dbReference type="PROSITE" id="PS00330">
    <property type="entry name" value="HEMOLYSIN_CALCIUM"/>
    <property type="match status" value="1"/>
</dbReference>
<dbReference type="Proteomes" id="UP000077628">
    <property type="component" value="Unassembled WGS sequence"/>
</dbReference>
<comment type="caution">
    <text evidence="4">The sequence shown here is derived from an EMBL/GenBank/DDBJ whole genome shotgun (WGS) entry which is preliminary data.</text>
</comment>
<evidence type="ECO:0000313" key="5">
    <source>
        <dbReference type="Proteomes" id="UP000077628"/>
    </source>
</evidence>
<reference evidence="5" key="1">
    <citation type="submission" date="2016-03" db="EMBL/GenBank/DDBJ databases">
        <authorList>
            <person name="Heylen K."/>
            <person name="De Vos P."/>
            <person name="Vekeman B."/>
        </authorList>
    </citation>
    <scope>NUCLEOTIDE SEQUENCE [LARGE SCALE GENOMIC DNA]</scope>
    <source>
        <strain evidence="5">R-45383</strain>
    </source>
</reference>
<dbReference type="GO" id="GO:0005576">
    <property type="term" value="C:extracellular region"/>
    <property type="evidence" value="ECO:0007669"/>
    <property type="project" value="UniProtKB-SubCell"/>
</dbReference>
<dbReference type="PANTHER" id="PTHR38340">
    <property type="entry name" value="S-LAYER PROTEIN"/>
    <property type="match status" value="1"/>
</dbReference>
<dbReference type="Gene3D" id="2.150.10.10">
    <property type="entry name" value="Serralysin-like metalloprotease, C-terminal"/>
    <property type="match status" value="3"/>
</dbReference>
<keyword evidence="3" id="KW-0106">Calcium</keyword>
<keyword evidence="5" id="KW-1185">Reference proteome</keyword>
<dbReference type="PRINTS" id="PR00313">
    <property type="entry name" value="CABNDNGRPT"/>
</dbReference>
<dbReference type="PANTHER" id="PTHR38340:SF1">
    <property type="entry name" value="S-LAYER PROTEIN"/>
    <property type="match status" value="1"/>
</dbReference>
<protein>
    <recommendedName>
        <fullName evidence="6">Calcium-binding protein</fullName>
    </recommendedName>
</protein>
<evidence type="ECO:0000313" key="4">
    <source>
        <dbReference type="EMBL" id="OAI11574.1"/>
    </source>
</evidence>
<name>A0A177N1P2_9GAMM</name>
<evidence type="ECO:0000256" key="1">
    <source>
        <dbReference type="ARBA" id="ARBA00004613"/>
    </source>
</evidence>